<keyword evidence="17" id="KW-1043">Host membrane</keyword>
<evidence type="ECO:0000256" key="15">
    <source>
        <dbReference type="ARBA" id="ARBA00022840"/>
    </source>
</evidence>
<dbReference type="OrthoDB" id="40902at2759"/>
<dbReference type="GO" id="GO:0005524">
    <property type="term" value="F:ATP binding"/>
    <property type="evidence" value="ECO:0007669"/>
    <property type="project" value="UniProtKB-KW"/>
</dbReference>
<dbReference type="GO" id="GO:0005634">
    <property type="term" value="C:nucleus"/>
    <property type="evidence" value="ECO:0000318"/>
    <property type="project" value="GO_Central"/>
</dbReference>
<dbReference type="eggNOG" id="KOG0032">
    <property type="taxonomic scope" value="Eukaryota"/>
</dbReference>
<gene>
    <name evidence="30" type="ORF">GSPATT00034902001</name>
</gene>
<name>A0C3Q6_PARTE</name>
<keyword evidence="15" id="KW-0067">ATP-binding</keyword>
<reference evidence="30 31" key="1">
    <citation type="journal article" date="2006" name="Nature">
        <title>Global trends of whole-genome duplications revealed by the ciliate Paramecium tetraurelia.</title>
        <authorList>
            <consortium name="Genoscope"/>
            <person name="Aury J.-M."/>
            <person name="Jaillon O."/>
            <person name="Duret L."/>
            <person name="Noel B."/>
            <person name="Jubin C."/>
            <person name="Porcel B.M."/>
            <person name="Segurens B."/>
            <person name="Daubin V."/>
            <person name="Anthouard V."/>
            <person name="Aiach N."/>
            <person name="Arnaiz O."/>
            <person name="Billaut A."/>
            <person name="Beisson J."/>
            <person name="Blanc I."/>
            <person name="Bouhouche K."/>
            <person name="Camara F."/>
            <person name="Duharcourt S."/>
            <person name="Guigo R."/>
            <person name="Gogendeau D."/>
            <person name="Katinka M."/>
            <person name="Keller A.-M."/>
            <person name="Kissmehl R."/>
            <person name="Klotz C."/>
            <person name="Koll F."/>
            <person name="Le Moue A."/>
            <person name="Lepere C."/>
            <person name="Malinsky S."/>
            <person name="Nowacki M."/>
            <person name="Nowak J.K."/>
            <person name="Plattner H."/>
            <person name="Poulain J."/>
            <person name="Ruiz F."/>
            <person name="Serrano V."/>
            <person name="Zagulski M."/>
            <person name="Dessen P."/>
            <person name="Betermier M."/>
            <person name="Weissenbach J."/>
            <person name="Scarpelli C."/>
            <person name="Schachter V."/>
            <person name="Sperling L."/>
            <person name="Meyer E."/>
            <person name="Cohen J."/>
            <person name="Wincker P."/>
        </authorList>
    </citation>
    <scope>NUCLEOTIDE SEQUENCE [LARGE SCALE GENOMIC DNA]</scope>
    <source>
        <strain evidence="30 31">Stock d4-2</strain>
    </source>
</reference>
<evidence type="ECO:0000259" key="28">
    <source>
        <dbReference type="PROSITE" id="PS50011"/>
    </source>
</evidence>
<evidence type="ECO:0000256" key="6">
    <source>
        <dbReference type="ARBA" id="ARBA00022475"/>
    </source>
</evidence>
<evidence type="ECO:0000256" key="8">
    <source>
        <dbReference type="ARBA" id="ARBA00022527"/>
    </source>
</evidence>
<evidence type="ECO:0000256" key="13">
    <source>
        <dbReference type="ARBA" id="ARBA00022777"/>
    </source>
</evidence>
<dbReference type="EMBL" id="CT868038">
    <property type="protein sequence ID" value="CAK65423.1"/>
    <property type="molecule type" value="Genomic_DNA"/>
</dbReference>
<dbReference type="InterPro" id="IPR008266">
    <property type="entry name" value="Tyr_kinase_AS"/>
</dbReference>
<evidence type="ECO:0000256" key="2">
    <source>
        <dbReference type="ARBA" id="ARBA00004230"/>
    </source>
</evidence>
<dbReference type="GO" id="GO:0005516">
    <property type="term" value="F:calmodulin binding"/>
    <property type="evidence" value="ECO:0000318"/>
    <property type="project" value="GO_Central"/>
</dbReference>
<dbReference type="GO" id="GO:0031514">
    <property type="term" value="C:motile cilium"/>
    <property type="evidence" value="ECO:0007669"/>
    <property type="project" value="UniProtKB-SubCell"/>
</dbReference>
<sequence>MGTFQGKCPQKSSASRNQPNKQEPDNTFIQKYLLNDVYPGIGKLIIKNEKLKSITKDYTIKYPPFVTGTYANVHKAVHHCSNQERAVKIIRRSQTNQNQQERSMNEFRVLQKLNHPNIIKIHEFYQNKFSFNLVSDLQTGGQLFDKMRKEGRFSEKQAAEIMKQILLAVNYCHNEKIIHGDLRPENILYESDKEEAILKIIGFGSSKEFVSIQKLDSNSETPYYLAPEVLNQAYDEKCDLWSCGVILYLLLSGYPPFEGKSKKEIKKKISKGVYTFDSREWEDVSMEAKDFITKLLQLDPNNRLSARESLSDPWIQKYSNHLKFDQPLMKKVFKNMYNFTGQQQLQNIFLKFIVNQLATKEDKVELIQAFLYLDGDQDGKLSIEELIAGYSKIMQVNEAQEQVNHIFQQVDNDNSGFIDYAQFVIAAIDRGQLLSTRNLQTTFLIFDKDKNGLISLDDFQNIVDGFSEDMWKQVFKEFNSHSKGQICFEEFFTMMKKIK</sequence>
<keyword evidence="17" id="KW-0472">Membrane</keyword>
<dbReference type="SMART" id="SM00054">
    <property type="entry name" value="EFh"/>
    <property type="match status" value="4"/>
</dbReference>
<dbReference type="KEGG" id="ptm:GSPATT00034902001"/>
<comment type="catalytic activity">
    <reaction evidence="24">
        <text>L-seryl-[protein] + ATP = O-phospho-L-seryl-[protein] + ADP + H(+)</text>
        <dbReference type="Rhea" id="RHEA:17989"/>
        <dbReference type="Rhea" id="RHEA-COMP:9863"/>
        <dbReference type="Rhea" id="RHEA-COMP:11604"/>
        <dbReference type="ChEBI" id="CHEBI:15378"/>
        <dbReference type="ChEBI" id="CHEBI:29999"/>
        <dbReference type="ChEBI" id="CHEBI:30616"/>
        <dbReference type="ChEBI" id="CHEBI:83421"/>
        <dbReference type="ChEBI" id="CHEBI:456216"/>
        <dbReference type="EC" id="2.7.11.1"/>
    </reaction>
</comment>
<protein>
    <recommendedName>
        <fullName evidence="26">Calcium-dependent protein kinase 1</fullName>
        <ecNumber evidence="5">2.7.11.1</ecNumber>
    </recommendedName>
</protein>
<evidence type="ECO:0000256" key="18">
    <source>
        <dbReference type="ARBA" id="ARBA00023069"/>
    </source>
</evidence>
<dbReference type="FunCoup" id="A0C3Q6">
    <property type="interactions" value="37"/>
</dbReference>
<feature type="region of interest" description="Disordered" evidence="27">
    <location>
        <begin position="1"/>
        <end position="24"/>
    </location>
</feature>
<dbReference type="InterPro" id="IPR000719">
    <property type="entry name" value="Prot_kinase_dom"/>
</dbReference>
<dbReference type="GO" id="GO:0004683">
    <property type="term" value="F:calcium/calmodulin-dependent protein kinase activity"/>
    <property type="evidence" value="ECO:0000318"/>
    <property type="project" value="GO_Central"/>
</dbReference>
<dbReference type="FunFam" id="3.30.200.20:FF:001284">
    <property type="entry name" value="Uncharacterized protein"/>
    <property type="match status" value="1"/>
</dbReference>
<dbReference type="GO" id="GO:0009931">
    <property type="term" value="F:calcium-dependent protein serine/threonine kinase activity"/>
    <property type="evidence" value="ECO:0000318"/>
    <property type="project" value="GO_Central"/>
</dbReference>
<dbReference type="GO" id="GO:0005509">
    <property type="term" value="F:calcium ion binding"/>
    <property type="evidence" value="ECO:0007669"/>
    <property type="project" value="InterPro"/>
</dbReference>
<dbReference type="SUPFAM" id="SSF47473">
    <property type="entry name" value="EF-hand"/>
    <property type="match status" value="1"/>
</dbReference>
<evidence type="ECO:0000256" key="7">
    <source>
        <dbReference type="ARBA" id="ARBA00022511"/>
    </source>
</evidence>
<evidence type="ECO:0000256" key="14">
    <source>
        <dbReference type="ARBA" id="ARBA00022837"/>
    </source>
</evidence>
<dbReference type="SUPFAM" id="SSF56112">
    <property type="entry name" value="Protein kinase-like (PK-like)"/>
    <property type="match status" value="1"/>
</dbReference>
<proteinExistence type="inferred from homology"/>
<evidence type="ECO:0000256" key="27">
    <source>
        <dbReference type="SAM" id="MobiDB-lite"/>
    </source>
</evidence>
<comment type="cofactor">
    <cofactor evidence="1">
        <name>Mg(2+)</name>
        <dbReference type="ChEBI" id="CHEBI:18420"/>
    </cofactor>
</comment>
<feature type="domain" description="EF-hand" evidence="29">
    <location>
        <begin position="471"/>
        <end position="499"/>
    </location>
</feature>
<evidence type="ECO:0000256" key="23">
    <source>
        <dbReference type="ARBA" id="ARBA00047899"/>
    </source>
</evidence>
<dbReference type="GO" id="GO:0035556">
    <property type="term" value="P:intracellular signal transduction"/>
    <property type="evidence" value="ECO:0000318"/>
    <property type="project" value="GO_Central"/>
</dbReference>
<evidence type="ECO:0000259" key="29">
    <source>
        <dbReference type="PROSITE" id="PS50222"/>
    </source>
</evidence>
<evidence type="ECO:0000256" key="17">
    <source>
        <dbReference type="ARBA" id="ARBA00022870"/>
    </source>
</evidence>
<dbReference type="HOGENOM" id="CLU_000288_37_4_1"/>
<dbReference type="PROSITE" id="PS50011">
    <property type="entry name" value="PROTEIN_KINASE_DOM"/>
    <property type="match status" value="1"/>
</dbReference>
<dbReference type="Pfam" id="PF00069">
    <property type="entry name" value="Pkinase"/>
    <property type="match status" value="1"/>
</dbReference>
<dbReference type="GO" id="GO:0005886">
    <property type="term" value="C:plasma membrane"/>
    <property type="evidence" value="ECO:0007669"/>
    <property type="project" value="UniProtKB-SubCell"/>
</dbReference>
<evidence type="ECO:0000256" key="26">
    <source>
        <dbReference type="ARBA" id="ARBA00068067"/>
    </source>
</evidence>
<dbReference type="PROSITE" id="PS50222">
    <property type="entry name" value="EF_HAND_2"/>
    <property type="match status" value="4"/>
</dbReference>
<feature type="domain" description="EF-hand" evidence="29">
    <location>
        <begin position="434"/>
        <end position="469"/>
    </location>
</feature>
<dbReference type="FunFam" id="1.10.238.10:FF:000003">
    <property type="entry name" value="Calmodulin A"/>
    <property type="match status" value="1"/>
</dbReference>
<dbReference type="PROSITE" id="PS00109">
    <property type="entry name" value="PROTEIN_KINASE_TYR"/>
    <property type="match status" value="1"/>
</dbReference>
<dbReference type="Gene3D" id="1.10.238.10">
    <property type="entry name" value="EF-hand"/>
    <property type="match status" value="2"/>
</dbReference>
<evidence type="ECO:0000313" key="31">
    <source>
        <dbReference type="Proteomes" id="UP000000600"/>
    </source>
</evidence>
<dbReference type="InterPro" id="IPR002048">
    <property type="entry name" value="EF_hand_dom"/>
</dbReference>
<dbReference type="Gene3D" id="1.10.510.10">
    <property type="entry name" value="Transferase(Phosphotransferase) domain 1"/>
    <property type="match status" value="1"/>
</dbReference>
<keyword evidence="18" id="KW-0969">Cilium</keyword>
<evidence type="ECO:0000256" key="19">
    <source>
        <dbReference type="ARBA" id="ARBA00023139"/>
    </source>
</evidence>
<dbReference type="InterPro" id="IPR011992">
    <property type="entry name" value="EF-hand-dom_pair"/>
</dbReference>
<evidence type="ECO:0000256" key="24">
    <source>
        <dbReference type="ARBA" id="ARBA00048679"/>
    </source>
</evidence>
<evidence type="ECO:0000256" key="22">
    <source>
        <dbReference type="ARBA" id="ARBA00024334"/>
    </source>
</evidence>
<evidence type="ECO:0000256" key="11">
    <source>
        <dbReference type="ARBA" id="ARBA00022737"/>
    </source>
</evidence>
<evidence type="ECO:0000256" key="25">
    <source>
        <dbReference type="ARBA" id="ARBA00060437"/>
    </source>
</evidence>
<keyword evidence="20" id="KW-0966">Cell projection</keyword>
<dbReference type="Pfam" id="PF13499">
    <property type="entry name" value="EF-hand_7"/>
    <property type="match status" value="1"/>
</dbReference>
<evidence type="ECO:0000256" key="21">
    <source>
        <dbReference type="ARBA" id="ARBA00023288"/>
    </source>
</evidence>
<feature type="compositionally biased region" description="Polar residues" evidence="27">
    <location>
        <begin position="10"/>
        <end position="24"/>
    </location>
</feature>
<dbReference type="PANTHER" id="PTHR24349">
    <property type="entry name" value="SERINE/THREONINE-PROTEIN KINASE"/>
    <property type="match status" value="1"/>
</dbReference>
<comment type="similarity">
    <text evidence="22">Belongs to the protein kinase superfamily. Ser/Thr protein kinase family. CDPK subfamily.</text>
</comment>
<dbReference type="Proteomes" id="UP000000600">
    <property type="component" value="Unassembled WGS sequence"/>
</dbReference>
<dbReference type="PROSITE" id="PS00018">
    <property type="entry name" value="EF_HAND_1"/>
    <property type="match status" value="2"/>
</dbReference>
<dbReference type="Pfam" id="PF13202">
    <property type="entry name" value="EF-hand_5"/>
    <property type="match status" value="1"/>
</dbReference>
<dbReference type="GO" id="GO:0020005">
    <property type="term" value="C:symbiont-containing vacuole membrane"/>
    <property type="evidence" value="ECO:0007669"/>
    <property type="project" value="UniProtKB-SubCell"/>
</dbReference>
<keyword evidence="9" id="KW-0808">Transferase</keyword>
<dbReference type="GO" id="GO:0005737">
    <property type="term" value="C:cytoplasm"/>
    <property type="evidence" value="ECO:0000318"/>
    <property type="project" value="GO_Central"/>
</dbReference>
<feature type="domain" description="EF-hand" evidence="29">
    <location>
        <begin position="361"/>
        <end position="396"/>
    </location>
</feature>
<keyword evidence="11" id="KW-0677">Repeat</keyword>
<evidence type="ECO:0000256" key="20">
    <source>
        <dbReference type="ARBA" id="ARBA00023273"/>
    </source>
</evidence>
<keyword evidence="16" id="KW-0282">Flagellum</keyword>
<dbReference type="GeneID" id="5018605"/>
<evidence type="ECO:0000256" key="4">
    <source>
        <dbReference type="ARBA" id="ARBA00004425"/>
    </source>
</evidence>
<accession>A0C3Q6</accession>
<comment type="subcellular location">
    <subcellularLocation>
        <location evidence="3">Cell membrane</location>
        <topology evidence="3">Lipid-anchor</topology>
        <orientation evidence="3">Cytoplasmic side</orientation>
    </subcellularLocation>
    <subcellularLocation>
        <location evidence="2">Cell projection</location>
        <location evidence="2">Cilium</location>
        <location evidence="2">Flagellum</location>
    </subcellularLocation>
    <subcellularLocation>
        <location evidence="4">Host cell membrane</location>
        <topology evidence="4">Lipid-anchor</topology>
    </subcellularLocation>
    <subcellularLocation>
        <location evidence="25">Parasitophorous vacuole membrane</location>
        <topology evidence="25">Lipid-anchor</topology>
    </subcellularLocation>
</comment>
<keyword evidence="6" id="KW-1003">Cell membrane</keyword>
<keyword evidence="21" id="KW-0449">Lipoprotein</keyword>
<keyword evidence="12" id="KW-0547">Nucleotide-binding</keyword>
<feature type="domain" description="Protein kinase" evidence="28">
    <location>
        <begin position="59"/>
        <end position="315"/>
    </location>
</feature>
<organism evidence="30 31">
    <name type="scientific">Paramecium tetraurelia</name>
    <dbReference type="NCBI Taxonomy" id="5888"/>
    <lineage>
        <taxon>Eukaryota</taxon>
        <taxon>Sar</taxon>
        <taxon>Alveolata</taxon>
        <taxon>Ciliophora</taxon>
        <taxon>Intramacronucleata</taxon>
        <taxon>Oligohymenophorea</taxon>
        <taxon>Peniculida</taxon>
        <taxon>Parameciidae</taxon>
        <taxon>Paramecium</taxon>
    </lineage>
</organism>
<evidence type="ECO:0000256" key="5">
    <source>
        <dbReference type="ARBA" id="ARBA00012513"/>
    </source>
</evidence>
<evidence type="ECO:0000256" key="12">
    <source>
        <dbReference type="ARBA" id="ARBA00022741"/>
    </source>
</evidence>
<keyword evidence="10" id="KW-0519">Myristate</keyword>
<dbReference type="InterPro" id="IPR011009">
    <property type="entry name" value="Kinase-like_dom_sf"/>
</dbReference>
<comment type="catalytic activity">
    <reaction evidence="23">
        <text>L-threonyl-[protein] + ATP = O-phospho-L-threonyl-[protein] + ADP + H(+)</text>
        <dbReference type="Rhea" id="RHEA:46608"/>
        <dbReference type="Rhea" id="RHEA-COMP:11060"/>
        <dbReference type="Rhea" id="RHEA-COMP:11605"/>
        <dbReference type="ChEBI" id="CHEBI:15378"/>
        <dbReference type="ChEBI" id="CHEBI:30013"/>
        <dbReference type="ChEBI" id="CHEBI:30616"/>
        <dbReference type="ChEBI" id="CHEBI:61977"/>
        <dbReference type="ChEBI" id="CHEBI:456216"/>
        <dbReference type="EC" id="2.7.11.1"/>
    </reaction>
</comment>
<dbReference type="InterPro" id="IPR050205">
    <property type="entry name" value="CDPK_Ser/Thr_kinases"/>
</dbReference>
<evidence type="ECO:0000256" key="16">
    <source>
        <dbReference type="ARBA" id="ARBA00022846"/>
    </source>
</evidence>
<dbReference type="CDD" id="cd05117">
    <property type="entry name" value="STKc_CAMK"/>
    <property type="match status" value="1"/>
</dbReference>
<keyword evidence="7" id="KW-1032">Host cell membrane</keyword>
<keyword evidence="19" id="KW-0564">Palmitate</keyword>
<evidence type="ECO:0000256" key="3">
    <source>
        <dbReference type="ARBA" id="ARBA00004342"/>
    </source>
</evidence>
<evidence type="ECO:0000256" key="10">
    <source>
        <dbReference type="ARBA" id="ARBA00022707"/>
    </source>
</evidence>
<evidence type="ECO:0000256" key="1">
    <source>
        <dbReference type="ARBA" id="ARBA00001946"/>
    </source>
</evidence>
<keyword evidence="13" id="KW-0418">Kinase</keyword>
<dbReference type="EC" id="2.7.11.1" evidence="5"/>
<dbReference type="InterPro" id="IPR018247">
    <property type="entry name" value="EF_Hand_1_Ca_BS"/>
</dbReference>
<dbReference type="FunFam" id="1.10.510.10:FF:000398">
    <property type="entry name" value="Calcium-dependent protein kinase 1"/>
    <property type="match status" value="1"/>
</dbReference>
<dbReference type="InParanoid" id="A0C3Q6"/>
<dbReference type="CDD" id="cd00051">
    <property type="entry name" value="EFh"/>
    <property type="match status" value="1"/>
</dbReference>
<keyword evidence="8" id="KW-0723">Serine/threonine-protein kinase</keyword>
<keyword evidence="31" id="KW-1185">Reference proteome</keyword>
<dbReference type="GO" id="GO:0020002">
    <property type="term" value="C:host cell plasma membrane"/>
    <property type="evidence" value="ECO:0007669"/>
    <property type="project" value="UniProtKB-SubCell"/>
</dbReference>
<keyword evidence="14" id="KW-0106">Calcium</keyword>
<evidence type="ECO:0000256" key="9">
    <source>
        <dbReference type="ARBA" id="ARBA00022679"/>
    </source>
</evidence>
<dbReference type="RefSeq" id="XP_001432820.1">
    <property type="nucleotide sequence ID" value="XM_001432783.1"/>
</dbReference>
<evidence type="ECO:0000313" key="30">
    <source>
        <dbReference type="EMBL" id="CAK65423.1"/>
    </source>
</evidence>
<dbReference type="Gene3D" id="3.30.200.20">
    <property type="entry name" value="Phosphorylase Kinase, domain 1"/>
    <property type="match status" value="1"/>
</dbReference>
<feature type="domain" description="EF-hand" evidence="29">
    <location>
        <begin position="398"/>
        <end position="433"/>
    </location>
</feature>
<dbReference type="AlphaFoldDB" id="A0C3Q6"/>